<reference evidence="2" key="1">
    <citation type="submission" date="2023-02" db="EMBL/GenBank/DDBJ databases">
        <title>Genome of toxic invasive species Heracleum sosnowskyi carries increased number of genes despite the absence of recent whole-genome duplications.</title>
        <authorList>
            <person name="Schelkunov M."/>
            <person name="Shtratnikova V."/>
            <person name="Makarenko M."/>
            <person name="Klepikova A."/>
            <person name="Omelchenko D."/>
            <person name="Novikova G."/>
            <person name="Obukhova E."/>
            <person name="Bogdanov V."/>
            <person name="Penin A."/>
            <person name="Logacheva M."/>
        </authorList>
    </citation>
    <scope>NUCLEOTIDE SEQUENCE</scope>
    <source>
        <strain evidence="2">Hsosn_3</strain>
        <tissue evidence="2">Leaf</tissue>
    </source>
</reference>
<dbReference type="PANTHER" id="PTHR46951">
    <property type="entry name" value="BED-TYPE DOMAIN-CONTAINING PROTEIN"/>
    <property type="match status" value="1"/>
</dbReference>
<dbReference type="AlphaFoldDB" id="A0AAD8N7N5"/>
<name>A0AAD8N7N5_9APIA</name>
<protein>
    <recommendedName>
        <fullName evidence="4">BED-type domain-containing protein</fullName>
    </recommendedName>
</protein>
<evidence type="ECO:0008006" key="4">
    <source>
        <dbReference type="Google" id="ProtNLM"/>
    </source>
</evidence>
<sequence>MELLPPNMGSLAASNSDSVGTIEILKRKSEDVGWEYGELVNAASNNKLRYKLCKKEMYGGINRLKQHIAHIRGNVRPCKRLTPLDREKCKKALKELKKKKVENKERIQEVRDEVHIDNNEDDVVEIDGSTK</sequence>
<proteinExistence type="predicted"/>
<reference evidence="2" key="2">
    <citation type="submission" date="2023-05" db="EMBL/GenBank/DDBJ databases">
        <authorList>
            <person name="Schelkunov M.I."/>
        </authorList>
    </citation>
    <scope>NUCLEOTIDE SEQUENCE</scope>
    <source>
        <strain evidence="2">Hsosn_3</strain>
        <tissue evidence="2">Leaf</tissue>
    </source>
</reference>
<evidence type="ECO:0000313" key="3">
    <source>
        <dbReference type="Proteomes" id="UP001237642"/>
    </source>
</evidence>
<dbReference type="Proteomes" id="UP001237642">
    <property type="component" value="Unassembled WGS sequence"/>
</dbReference>
<dbReference type="EMBL" id="JAUIZM010000002">
    <property type="protein sequence ID" value="KAK1397683.1"/>
    <property type="molecule type" value="Genomic_DNA"/>
</dbReference>
<comment type="caution">
    <text evidence="2">The sequence shown here is derived from an EMBL/GenBank/DDBJ whole genome shotgun (WGS) entry which is preliminary data.</text>
</comment>
<evidence type="ECO:0000256" key="1">
    <source>
        <dbReference type="SAM" id="Coils"/>
    </source>
</evidence>
<evidence type="ECO:0000313" key="2">
    <source>
        <dbReference type="EMBL" id="KAK1397683.1"/>
    </source>
</evidence>
<keyword evidence="3" id="KW-1185">Reference proteome</keyword>
<accession>A0AAD8N7N5</accession>
<keyword evidence="1" id="KW-0175">Coiled coil</keyword>
<dbReference type="PANTHER" id="PTHR46951:SF2">
    <property type="entry name" value="BED-TYPE DOMAIN-CONTAINING PROTEIN"/>
    <property type="match status" value="1"/>
</dbReference>
<feature type="coiled-coil region" evidence="1">
    <location>
        <begin position="84"/>
        <end position="113"/>
    </location>
</feature>
<organism evidence="2 3">
    <name type="scientific">Heracleum sosnowskyi</name>
    <dbReference type="NCBI Taxonomy" id="360622"/>
    <lineage>
        <taxon>Eukaryota</taxon>
        <taxon>Viridiplantae</taxon>
        <taxon>Streptophyta</taxon>
        <taxon>Embryophyta</taxon>
        <taxon>Tracheophyta</taxon>
        <taxon>Spermatophyta</taxon>
        <taxon>Magnoliopsida</taxon>
        <taxon>eudicotyledons</taxon>
        <taxon>Gunneridae</taxon>
        <taxon>Pentapetalae</taxon>
        <taxon>asterids</taxon>
        <taxon>campanulids</taxon>
        <taxon>Apiales</taxon>
        <taxon>Apiaceae</taxon>
        <taxon>Apioideae</taxon>
        <taxon>apioid superclade</taxon>
        <taxon>Tordylieae</taxon>
        <taxon>Tordyliinae</taxon>
        <taxon>Heracleum</taxon>
    </lineage>
</organism>
<gene>
    <name evidence="2" type="ORF">POM88_007546</name>
</gene>